<dbReference type="Gene3D" id="3.90.1300.10">
    <property type="entry name" value="Amidase signature (AS) domain"/>
    <property type="match status" value="1"/>
</dbReference>
<feature type="domain" description="Amidase" evidence="3">
    <location>
        <begin position="359"/>
        <end position="810"/>
    </location>
</feature>
<protein>
    <submittedName>
        <fullName evidence="4">Amidase</fullName>
    </submittedName>
</protein>
<dbReference type="InterPro" id="IPR036928">
    <property type="entry name" value="AS_sf"/>
</dbReference>
<evidence type="ECO:0000256" key="2">
    <source>
        <dbReference type="SAM" id="SignalP"/>
    </source>
</evidence>
<dbReference type="PANTHER" id="PTHR42678:SF34">
    <property type="entry name" value="OS04G0183300 PROTEIN"/>
    <property type="match status" value="1"/>
</dbReference>
<feature type="chain" id="PRO_5024819695" evidence="2">
    <location>
        <begin position="25"/>
        <end position="962"/>
    </location>
</feature>
<feature type="compositionally biased region" description="Basic and acidic residues" evidence="1">
    <location>
        <begin position="579"/>
        <end position="591"/>
    </location>
</feature>
<evidence type="ECO:0000259" key="3">
    <source>
        <dbReference type="Pfam" id="PF01425"/>
    </source>
</evidence>
<dbReference type="Proteomes" id="UP000278962">
    <property type="component" value="Unassembled WGS sequence"/>
</dbReference>
<evidence type="ECO:0000313" key="5">
    <source>
        <dbReference type="Proteomes" id="UP000278962"/>
    </source>
</evidence>
<dbReference type="Pfam" id="PF01425">
    <property type="entry name" value="Amidase"/>
    <property type="match status" value="1"/>
</dbReference>
<feature type="compositionally biased region" description="Low complexity" evidence="1">
    <location>
        <begin position="568"/>
        <end position="578"/>
    </location>
</feature>
<evidence type="ECO:0000256" key="1">
    <source>
        <dbReference type="SAM" id="MobiDB-lite"/>
    </source>
</evidence>
<organism evidence="4 5">
    <name type="scientific">Solirubrobacter pauli</name>
    <dbReference type="NCBI Taxonomy" id="166793"/>
    <lineage>
        <taxon>Bacteria</taxon>
        <taxon>Bacillati</taxon>
        <taxon>Actinomycetota</taxon>
        <taxon>Thermoleophilia</taxon>
        <taxon>Solirubrobacterales</taxon>
        <taxon>Solirubrobacteraceae</taxon>
        <taxon>Solirubrobacter</taxon>
    </lineage>
</organism>
<comment type="caution">
    <text evidence="4">The sequence shown here is derived from an EMBL/GenBank/DDBJ whole genome shotgun (WGS) entry which is preliminary data.</text>
</comment>
<accession>A0A660L707</accession>
<evidence type="ECO:0000313" key="4">
    <source>
        <dbReference type="EMBL" id="RKQ90279.1"/>
    </source>
</evidence>
<name>A0A660L707_9ACTN</name>
<keyword evidence="5" id="KW-1185">Reference proteome</keyword>
<dbReference type="AlphaFoldDB" id="A0A660L707"/>
<proteinExistence type="predicted"/>
<feature type="signal peptide" evidence="2">
    <location>
        <begin position="1"/>
        <end position="24"/>
    </location>
</feature>
<sequence length="962" mass="99195">MRRFIAFAGTACAAALVFAGQSSAFNYVSDSNGTWWGIQDFAPPRVDTGSIRATQVGAGQNPAYSTTINGFGGIKVSVPGAPRFNGELMRGFGLQFNGADAFKTTTAVELGGVEISRSVLIKKELPIGTASYGRWLDSFTNTTGAPLTIKVAFGGQSGYSASGANASALVNTSSGDTSITAADTWAEVATPLSGTTLVGGPQATVIGTPAPFGGAMTFTGNWLNDTFNEPFATGGHEGNFQAYVNTLTIPAGATKSVLHYVVLGNRVTAATSDAERLKVETTSASLVTAPDLTGLTAAQVCSIDNFAITADCSAAGTVARVPVPAKPAPVTTSGYDVVEKTIGQMRADMESGLTTSVAITQAYLDRIKVYDQGQFGFNAYEIVADDALEQARKADAARKAGKRSPVLGIPIAVKNLFDTYDMATTNGSLTFAGFRPKKDAFQVAKLREAGAVIIGKAALEEYATSGNYSNDPWGQVWNAFMPSKSALASSGGTATALGANLAAGGLGSQTGDSLYAPASGASLVTLRGTDGLESGSGIMPLSWLTDFGGVMTRSVPDLADMLNVVTGTDPADPTTAPADAERPADWRSTLDPDALKGKRIGYIPSTWEDPFGTTGTVEASKAALKYLTDAGATLVEMGTTVGDANTPPAPAVNPSGNTTQEGWMQYIDAHPELAEQGFDIKSAVDVSCSQKKVEYVRQDPSACAVAPAPRMTAEELTARRNYRLQYKANAKTWLDTAGADNQGVDAVVYPGLLSDISLNDGGGGKASFGRRDTPGAGPGIPTVVFPAGVNDNGQPINLQLLGRAWDDDKLVGMAYAYSLLADKAGKGHVAATTAPALKYVNETSGGVGGTVPATLSLTLGAPATFAPFAPGVDREYTASTDATIVSTAGDAALTVSDPGHLVNGPFSLPQPLQVGIAPNAWGAPVSNVKSTISFKQVIGRTDALRTGSYSKTLTFTLSTTNP</sequence>
<dbReference type="SUPFAM" id="SSF75304">
    <property type="entry name" value="Amidase signature (AS) enzymes"/>
    <property type="match status" value="1"/>
</dbReference>
<reference evidence="4 5" key="1">
    <citation type="submission" date="2018-10" db="EMBL/GenBank/DDBJ databases">
        <title>Genomic Encyclopedia of Archaeal and Bacterial Type Strains, Phase II (KMG-II): from individual species to whole genera.</title>
        <authorList>
            <person name="Goeker M."/>
        </authorList>
    </citation>
    <scope>NUCLEOTIDE SEQUENCE [LARGE SCALE GENOMIC DNA]</scope>
    <source>
        <strain evidence="4 5">DSM 14954</strain>
    </source>
</reference>
<dbReference type="InterPro" id="IPR023631">
    <property type="entry name" value="Amidase_dom"/>
</dbReference>
<dbReference type="RefSeq" id="WP_170178743.1">
    <property type="nucleotide sequence ID" value="NZ_RBIL01000001.1"/>
</dbReference>
<dbReference type="EMBL" id="RBIL01000001">
    <property type="protein sequence ID" value="RKQ90279.1"/>
    <property type="molecule type" value="Genomic_DNA"/>
</dbReference>
<gene>
    <name evidence="4" type="ORF">C8N24_0079</name>
</gene>
<keyword evidence="2" id="KW-0732">Signal</keyword>
<feature type="region of interest" description="Disordered" evidence="1">
    <location>
        <begin position="568"/>
        <end position="591"/>
    </location>
</feature>
<dbReference type="PANTHER" id="PTHR42678">
    <property type="entry name" value="AMIDASE"/>
    <property type="match status" value="1"/>
</dbReference>